<sequence>MYGTAAGNTLEKRAAQEDVELAPSAALDEERVGTQSFPLAKFLLATILLVGAIAVLSSSGTQQNAATLTKMDAVEIISSVPVSDSPGTDRKPREYVKYSADLFAHPKVQAAFDDVKRIAYQHVYDTCFGPENNMDAYINEKVMDNDLMFNDGMTVFNLDCRDAEANPLIAFIVILDKQGQIVNVHNPPNRAESVNMYSTDTVLFSCISKGGQWLWNWKTDATTKLPWTMDAHTLNYVAATGNFYGLDRGDKFSPSTAVGYSSDGDRIWEYENEGSHINFLSIDGDYAYLSLRSFSCLVKVDMRTNQVIETIGGLDSDFTITDITGEVSTEGGWSHQHKFQHLDDKYASLFDNHVNNEKSFIEDSNSHMRVLKIDSEAKTVSEVFAFDTGDKSRIYGGADVLPSGNVLGNSYPMVVEPAVEDRQYHVNVWEVTPAGELAARFGFKGRNPASPEDAASAFFHSVAPDEEPPIGWMVYNVERLYPAPTLARPCAFEYNGERFLQLLPFNTVRTQGKAPGTVYLVHGETQALLTKQPFAFHGSWLPQPVSVAVPAEVDDGVPLTLVLTNQWGDNRVVELGTFAGLDQCAALTARRAFHI</sequence>
<dbReference type="SUPFAM" id="SSF50998">
    <property type="entry name" value="Quinoprotein alcohol dehydrogenase-like"/>
    <property type="match status" value="1"/>
</dbReference>
<dbReference type="InterPro" id="IPR011047">
    <property type="entry name" value="Quinoprotein_ADH-like_sf"/>
</dbReference>
<protein>
    <submittedName>
        <fullName evidence="1">Uncharacterized protein</fullName>
    </submittedName>
</protein>
<reference evidence="1" key="1">
    <citation type="submission" date="2021-01" db="EMBL/GenBank/DDBJ databases">
        <authorList>
            <person name="Corre E."/>
            <person name="Pelletier E."/>
            <person name="Niang G."/>
            <person name="Scheremetjew M."/>
            <person name="Finn R."/>
            <person name="Kale V."/>
            <person name="Holt S."/>
            <person name="Cochrane G."/>
            <person name="Meng A."/>
            <person name="Brown T."/>
            <person name="Cohen L."/>
        </authorList>
    </citation>
    <scope>NUCLEOTIDE SEQUENCE</scope>
    <source>
        <strain evidence="1">CCMP3107</strain>
    </source>
</reference>
<gene>
    <name evidence="1" type="ORF">HAKA00212_LOCUS13809</name>
</gene>
<accession>A0A7S4D8U3</accession>
<dbReference type="AlphaFoldDB" id="A0A7S4D8U3"/>
<dbReference type="Pfam" id="PF14269">
    <property type="entry name" value="Arylsulfotran_2"/>
    <property type="match status" value="1"/>
</dbReference>
<name>A0A7S4D8U3_HETAK</name>
<proteinExistence type="predicted"/>
<dbReference type="EMBL" id="HBIU01029932">
    <property type="protein sequence ID" value="CAE0635069.1"/>
    <property type="molecule type" value="Transcribed_RNA"/>
</dbReference>
<organism evidence="1">
    <name type="scientific">Heterosigma akashiwo</name>
    <name type="common">Chromophytic alga</name>
    <name type="synonym">Heterosigma carterae</name>
    <dbReference type="NCBI Taxonomy" id="2829"/>
    <lineage>
        <taxon>Eukaryota</taxon>
        <taxon>Sar</taxon>
        <taxon>Stramenopiles</taxon>
        <taxon>Ochrophyta</taxon>
        <taxon>Raphidophyceae</taxon>
        <taxon>Chattonellales</taxon>
        <taxon>Chattonellaceae</taxon>
        <taxon>Heterosigma</taxon>
    </lineage>
</organism>
<dbReference type="InterPro" id="IPR039535">
    <property type="entry name" value="ASST-like"/>
</dbReference>
<evidence type="ECO:0000313" key="1">
    <source>
        <dbReference type="EMBL" id="CAE0635069.1"/>
    </source>
</evidence>